<organism evidence="3 4">
    <name type="scientific">Corynebacterium mendelii</name>
    <dbReference type="NCBI Taxonomy" id="2765362"/>
    <lineage>
        <taxon>Bacteria</taxon>
        <taxon>Bacillati</taxon>
        <taxon>Actinomycetota</taxon>
        <taxon>Actinomycetes</taxon>
        <taxon>Mycobacteriales</taxon>
        <taxon>Corynebacteriaceae</taxon>
        <taxon>Corynebacterium</taxon>
    </lineage>
</organism>
<dbReference type="Proteomes" id="UP000664332">
    <property type="component" value="Unassembled WGS sequence"/>
</dbReference>
<dbReference type="PANTHER" id="PTHR23028:SF53">
    <property type="entry name" value="ACYL_TRANSF_3 DOMAIN-CONTAINING PROTEIN"/>
    <property type="match status" value="1"/>
</dbReference>
<keyword evidence="4" id="KW-1185">Reference proteome</keyword>
<feature type="transmembrane region" description="Helical" evidence="1">
    <location>
        <begin position="140"/>
        <end position="163"/>
    </location>
</feature>
<keyword evidence="1" id="KW-0812">Transmembrane</keyword>
<dbReference type="InterPro" id="IPR002656">
    <property type="entry name" value="Acyl_transf_3_dom"/>
</dbReference>
<feature type="transmembrane region" description="Helical" evidence="1">
    <location>
        <begin position="47"/>
        <end position="67"/>
    </location>
</feature>
<proteinExistence type="predicted"/>
<keyword evidence="3" id="KW-0808">Transferase</keyword>
<gene>
    <name evidence="3" type="ORF">JZY06_11485</name>
</gene>
<feature type="transmembrane region" description="Helical" evidence="1">
    <location>
        <begin position="88"/>
        <end position="107"/>
    </location>
</feature>
<evidence type="ECO:0000259" key="2">
    <source>
        <dbReference type="Pfam" id="PF01757"/>
    </source>
</evidence>
<dbReference type="Pfam" id="PF01757">
    <property type="entry name" value="Acyl_transf_3"/>
    <property type="match status" value="1"/>
</dbReference>
<dbReference type="GO" id="GO:0009103">
    <property type="term" value="P:lipopolysaccharide biosynthetic process"/>
    <property type="evidence" value="ECO:0007669"/>
    <property type="project" value="TreeGrafter"/>
</dbReference>
<feature type="transmembrane region" description="Helical" evidence="1">
    <location>
        <begin position="202"/>
        <end position="220"/>
    </location>
</feature>
<feature type="transmembrane region" description="Helical" evidence="1">
    <location>
        <begin position="232"/>
        <end position="250"/>
    </location>
</feature>
<keyword evidence="1" id="KW-0472">Membrane</keyword>
<evidence type="ECO:0000313" key="3">
    <source>
        <dbReference type="EMBL" id="MBN9645227.1"/>
    </source>
</evidence>
<feature type="domain" description="Acyltransferase 3" evidence="2">
    <location>
        <begin position="14"/>
        <end position="352"/>
    </location>
</feature>
<dbReference type="GO" id="GO:0016020">
    <property type="term" value="C:membrane"/>
    <property type="evidence" value="ECO:0007669"/>
    <property type="project" value="TreeGrafter"/>
</dbReference>
<keyword evidence="1" id="KW-1133">Transmembrane helix</keyword>
<dbReference type="InterPro" id="IPR050879">
    <property type="entry name" value="Acyltransferase_3"/>
</dbReference>
<feature type="transmembrane region" description="Helical" evidence="1">
    <location>
        <begin position="309"/>
        <end position="329"/>
    </location>
</feature>
<name>A0A939E4G6_9CORY</name>
<evidence type="ECO:0000313" key="4">
    <source>
        <dbReference type="Proteomes" id="UP000664332"/>
    </source>
</evidence>
<protein>
    <submittedName>
        <fullName evidence="3">Acyltransferase</fullName>
    </submittedName>
</protein>
<evidence type="ECO:0000256" key="1">
    <source>
        <dbReference type="SAM" id="Phobius"/>
    </source>
</evidence>
<dbReference type="EMBL" id="JAFLEQ010000017">
    <property type="protein sequence ID" value="MBN9645227.1"/>
    <property type="molecule type" value="Genomic_DNA"/>
</dbReference>
<sequence>MTVPAACHAPRFNPALEGLRAVAALGVMTTHVAFQTGVSPSGHIGGILSRLDFFVPVFFTLSAFVLWRRHGTVAGLRRTRWGVYAIRRIFRIVPAYLVVVGLVLVAHPPAFGVPADVAAATVLMVQIYLPHGLAPGLTHLWSLSVEVAFYALLPVLAVVLSPVKKTRARLVLLVAVAVVSYGWAWIPAVAASPADGIANRQIYPPAFASWFAVGMIAAEIEPRAETFAAYLIRWRWVCWLAAAGVLWVASRPWFGPVGLVHPDAPEFARRVAAGTVFSALVVVPVALAPRQGMLSGPVGQMLGRYSYGIFLIHLPVLEQVMVVMGIPVFSGHTGVVWIVTAVVTVLAAAALYVLVEHPARVLSVRLVGSSTQAMATRAAATTNGRSPA</sequence>
<dbReference type="PANTHER" id="PTHR23028">
    <property type="entry name" value="ACETYLTRANSFERASE"/>
    <property type="match status" value="1"/>
</dbReference>
<keyword evidence="3" id="KW-0012">Acyltransferase</keyword>
<dbReference type="RefSeq" id="WP_207279693.1">
    <property type="nucleotide sequence ID" value="NZ_JAFLEQ010000017.1"/>
</dbReference>
<dbReference type="GO" id="GO:0016747">
    <property type="term" value="F:acyltransferase activity, transferring groups other than amino-acyl groups"/>
    <property type="evidence" value="ECO:0007669"/>
    <property type="project" value="InterPro"/>
</dbReference>
<reference evidence="3" key="1">
    <citation type="submission" date="2021-03" db="EMBL/GenBank/DDBJ databases">
        <authorList>
            <person name="Sun Q."/>
        </authorList>
    </citation>
    <scope>NUCLEOTIDE SEQUENCE</scope>
    <source>
        <strain evidence="3">CCM 8862</strain>
    </source>
</reference>
<comment type="caution">
    <text evidence="3">The sequence shown here is derived from an EMBL/GenBank/DDBJ whole genome shotgun (WGS) entry which is preliminary data.</text>
</comment>
<accession>A0A939E4G6</accession>
<feature type="transmembrane region" description="Helical" evidence="1">
    <location>
        <begin position="170"/>
        <end position="190"/>
    </location>
</feature>
<feature type="transmembrane region" description="Helical" evidence="1">
    <location>
        <begin position="270"/>
        <end position="288"/>
    </location>
</feature>
<feature type="transmembrane region" description="Helical" evidence="1">
    <location>
        <begin position="335"/>
        <end position="355"/>
    </location>
</feature>
<dbReference type="AlphaFoldDB" id="A0A939E4G6"/>